<dbReference type="Gene3D" id="1.10.357.10">
    <property type="entry name" value="Tetracycline Repressor, domain 2"/>
    <property type="match status" value="1"/>
</dbReference>
<dbReference type="EMBL" id="CAEZUP010000033">
    <property type="protein sequence ID" value="CAB4608899.1"/>
    <property type="molecule type" value="Genomic_DNA"/>
</dbReference>
<protein>
    <submittedName>
        <fullName evidence="3">Unannotated protein</fullName>
    </submittedName>
</protein>
<gene>
    <name evidence="3" type="ORF">UFOPK1835_00950</name>
</gene>
<reference evidence="3" key="1">
    <citation type="submission" date="2020-05" db="EMBL/GenBank/DDBJ databases">
        <authorList>
            <person name="Chiriac C."/>
            <person name="Salcher M."/>
            <person name="Ghai R."/>
            <person name="Kavagutti S V."/>
        </authorList>
    </citation>
    <scope>NUCLEOTIDE SEQUENCE</scope>
</reference>
<sequence length="203" mass="22255">MAIPTKPKRAPQIPKAEATARFITVVIELLDEEPIAAISDQLIADTAGINRATIYRHFGSRFELLDAVVAELTRRWLSTVTEILPVPESSWGGHGGEPMRARLNPMTQKIFQLAAYLTAGGHHSESLRTSFTLISDMWISSLESLGVPPRMAQTLTFKTIGLNLARAAIVDLVDIPEETISDIEALSLVEIISHEESSAKLGW</sequence>
<evidence type="ECO:0000313" key="3">
    <source>
        <dbReference type="EMBL" id="CAB4608899.1"/>
    </source>
</evidence>
<dbReference type="InterPro" id="IPR001647">
    <property type="entry name" value="HTH_TetR"/>
</dbReference>
<name>A0A6J6HAM2_9ZZZZ</name>
<dbReference type="PROSITE" id="PS50977">
    <property type="entry name" value="HTH_TETR_2"/>
    <property type="match status" value="1"/>
</dbReference>
<dbReference type="GO" id="GO:0003677">
    <property type="term" value="F:DNA binding"/>
    <property type="evidence" value="ECO:0007669"/>
    <property type="project" value="UniProtKB-KW"/>
</dbReference>
<dbReference type="AlphaFoldDB" id="A0A6J6HAM2"/>
<dbReference type="Pfam" id="PF00440">
    <property type="entry name" value="TetR_N"/>
    <property type="match status" value="1"/>
</dbReference>
<feature type="domain" description="HTH tetR-type" evidence="2">
    <location>
        <begin position="16"/>
        <end position="76"/>
    </location>
</feature>
<organism evidence="3">
    <name type="scientific">freshwater metagenome</name>
    <dbReference type="NCBI Taxonomy" id="449393"/>
    <lineage>
        <taxon>unclassified sequences</taxon>
        <taxon>metagenomes</taxon>
        <taxon>ecological metagenomes</taxon>
    </lineage>
</organism>
<proteinExistence type="predicted"/>
<accession>A0A6J6HAM2</accession>
<dbReference type="InterPro" id="IPR009057">
    <property type="entry name" value="Homeodomain-like_sf"/>
</dbReference>
<dbReference type="SUPFAM" id="SSF46689">
    <property type="entry name" value="Homeodomain-like"/>
    <property type="match status" value="1"/>
</dbReference>
<evidence type="ECO:0000256" key="1">
    <source>
        <dbReference type="ARBA" id="ARBA00023125"/>
    </source>
</evidence>
<evidence type="ECO:0000259" key="2">
    <source>
        <dbReference type="PROSITE" id="PS50977"/>
    </source>
</evidence>
<keyword evidence="1" id="KW-0238">DNA-binding</keyword>